<dbReference type="InterPro" id="IPR036188">
    <property type="entry name" value="FAD/NAD-bd_sf"/>
</dbReference>
<keyword evidence="3" id="KW-0274">FAD</keyword>
<dbReference type="EMBL" id="JAWLKA010000032">
    <property type="protein sequence ID" value="MDV6286042.1"/>
    <property type="molecule type" value="Genomic_DNA"/>
</dbReference>
<dbReference type="PRINTS" id="PR00411">
    <property type="entry name" value="PNDRDTASEI"/>
</dbReference>
<gene>
    <name evidence="6" type="ORF">R3Q59_36785</name>
</gene>
<dbReference type="InterPro" id="IPR027477">
    <property type="entry name" value="Succ_DH/fumarate_Rdtase_cat_sf"/>
</dbReference>
<dbReference type="Gene3D" id="3.90.700.10">
    <property type="entry name" value="Succinate dehydrogenase/fumarate reductase flavoprotein, catalytic domain"/>
    <property type="match status" value="1"/>
</dbReference>
<keyword evidence="4" id="KW-0560">Oxidoreductase</keyword>
<dbReference type="PANTHER" id="PTHR43400:SF10">
    <property type="entry name" value="3-OXOSTEROID 1-DEHYDROGENASE"/>
    <property type="match status" value="1"/>
</dbReference>
<dbReference type="SUPFAM" id="SSF51905">
    <property type="entry name" value="FAD/NAD(P)-binding domain"/>
    <property type="match status" value="1"/>
</dbReference>
<reference evidence="6 7" key="1">
    <citation type="submission" date="2023-10" db="EMBL/GenBank/DDBJ databases">
        <title>Development of a sustainable strategy for remediation of hydrocarbon-contaminated territories based on the waste exchange concept.</title>
        <authorList>
            <person name="Krivoruchko A."/>
        </authorList>
    </citation>
    <scope>NUCLEOTIDE SEQUENCE [LARGE SCALE GENOMIC DNA]</scope>
    <source>
        <strain evidence="6 7">IEGM 60</strain>
    </source>
</reference>
<dbReference type="InterPro" id="IPR003953">
    <property type="entry name" value="FAD-dep_OxRdtase_2_FAD-bd"/>
</dbReference>
<comment type="caution">
    <text evidence="6">The sequence shown here is derived from an EMBL/GenBank/DDBJ whole genome shotgun (WGS) entry which is preliminary data.</text>
</comment>
<dbReference type="RefSeq" id="WP_317571306.1">
    <property type="nucleotide sequence ID" value="NZ_JAWLKA010000032.1"/>
</dbReference>
<evidence type="ECO:0000256" key="2">
    <source>
        <dbReference type="ARBA" id="ARBA00022630"/>
    </source>
</evidence>
<comment type="cofactor">
    <cofactor evidence="1">
        <name>FAD</name>
        <dbReference type="ChEBI" id="CHEBI:57692"/>
    </cofactor>
</comment>
<name>A0ABU4CSI3_RHOJO</name>
<evidence type="ECO:0000256" key="1">
    <source>
        <dbReference type="ARBA" id="ARBA00001974"/>
    </source>
</evidence>
<evidence type="ECO:0000313" key="6">
    <source>
        <dbReference type="EMBL" id="MDV6286042.1"/>
    </source>
</evidence>
<dbReference type="PANTHER" id="PTHR43400">
    <property type="entry name" value="FUMARATE REDUCTASE"/>
    <property type="match status" value="1"/>
</dbReference>
<evidence type="ECO:0000256" key="4">
    <source>
        <dbReference type="ARBA" id="ARBA00023002"/>
    </source>
</evidence>
<feature type="domain" description="FAD-dependent oxidoreductase 2 FAD-binding" evidence="5">
    <location>
        <begin position="33"/>
        <end position="533"/>
    </location>
</feature>
<sequence length="578" mass="63485">MTTGTPKYWWMEGLFNPPPRPTGFSTTDRDEFDVIIVGAGMAGMCAAILAHDRGAEVLLLEASDEVGGTTYKSGGAMWIPDNSLMHVLGIRDDRDSVLRYVVQVAHPDQYDADAEYYGAEEWQWETIGAFYDNAAKAIDALVAAGAFRVTTWPSFTERYPAIVSYHPELDNSIQGFLRHLGPAREDGSAAPGADLVDQLGVAVRSRGIEVRTDHRVQRLLQDETGAAVGVGGTWGDPIYARRGVVFASGGFAHNADLIDEYWRGPLYSSCAVATAQGDFIPIAREAGAELAHMQNGWLYEDILEKAAMNRVNEDKGIPVPPGDSMIYVDRNGNRVVNEKLVYQDRNRVIWDRDKNGDYPNRVLFMVYDDYVAHDTKPTLFWDTFRTPKPYIIEGQTWEEITERIEARLKSLTSVIGDFELAPGFAEQLGQTVDRFNGFARAGVDEDFHRCENMSEYDWHGIPRPGNQKNPGMFPFAETGPYYCVLICGMVLDTNGGPKTNSNSQVLRSDGSVIPGLYGAGNCVASIAGDGYLSLGSTLGPAATFAYLAAESVVQEAPRDTEAARARYTADTLTTSQNS</sequence>
<dbReference type="Pfam" id="PF00890">
    <property type="entry name" value="FAD_binding_2"/>
    <property type="match status" value="1"/>
</dbReference>
<dbReference type="SUPFAM" id="SSF56425">
    <property type="entry name" value="Succinate dehydrogenase/fumarate reductase flavoprotein, catalytic domain"/>
    <property type="match status" value="1"/>
</dbReference>
<dbReference type="Gene3D" id="3.50.50.60">
    <property type="entry name" value="FAD/NAD(P)-binding domain"/>
    <property type="match status" value="2"/>
</dbReference>
<keyword evidence="2" id="KW-0285">Flavoprotein</keyword>
<protein>
    <submittedName>
        <fullName evidence="6">FAD-dependent oxidoreductase</fullName>
    </submittedName>
</protein>
<evidence type="ECO:0000313" key="7">
    <source>
        <dbReference type="Proteomes" id="UP001185737"/>
    </source>
</evidence>
<dbReference type="InterPro" id="IPR050315">
    <property type="entry name" value="FAD-oxidoreductase_2"/>
</dbReference>
<evidence type="ECO:0000259" key="5">
    <source>
        <dbReference type="Pfam" id="PF00890"/>
    </source>
</evidence>
<organism evidence="6 7">
    <name type="scientific">Rhodococcus jostii</name>
    <dbReference type="NCBI Taxonomy" id="132919"/>
    <lineage>
        <taxon>Bacteria</taxon>
        <taxon>Bacillati</taxon>
        <taxon>Actinomycetota</taxon>
        <taxon>Actinomycetes</taxon>
        <taxon>Mycobacteriales</taxon>
        <taxon>Nocardiaceae</taxon>
        <taxon>Rhodococcus</taxon>
    </lineage>
</organism>
<accession>A0ABU4CSI3</accession>
<dbReference type="Proteomes" id="UP001185737">
    <property type="component" value="Unassembled WGS sequence"/>
</dbReference>
<proteinExistence type="predicted"/>
<keyword evidence="7" id="KW-1185">Reference proteome</keyword>
<evidence type="ECO:0000256" key="3">
    <source>
        <dbReference type="ARBA" id="ARBA00022827"/>
    </source>
</evidence>